<dbReference type="GO" id="GO:0005634">
    <property type="term" value="C:nucleus"/>
    <property type="evidence" value="ECO:0007669"/>
    <property type="project" value="TreeGrafter"/>
</dbReference>
<dbReference type="SUPFAM" id="SSF53098">
    <property type="entry name" value="Ribonuclease H-like"/>
    <property type="match status" value="1"/>
</dbReference>
<gene>
    <name evidence="4" type="ORF">GIB67_035767</name>
</gene>
<evidence type="ECO:0000256" key="2">
    <source>
        <dbReference type="ARBA" id="ARBA00022801"/>
    </source>
</evidence>
<dbReference type="GO" id="GO:0006139">
    <property type="term" value="P:nucleobase-containing compound metabolic process"/>
    <property type="evidence" value="ECO:0007669"/>
    <property type="project" value="InterPro"/>
</dbReference>
<dbReference type="Gene3D" id="3.30.420.10">
    <property type="entry name" value="Ribonuclease H-like superfamily/Ribonuclease H"/>
    <property type="match status" value="1"/>
</dbReference>
<feature type="domain" description="3'-5' exonuclease" evidence="3">
    <location>
        <begin position="4"/>
        <end position="105"/>
    </location>
</feature>
<evidence type="ECO:0000313" key="5">
    <source>
        <dbReference type="Proteomes" id="UP000541444"/>
    </source>
</evidence>
<dbReference type="InterPro" id="IPR002562">
    <property type="entry name" value="3'-5'_exonuclease_dom"/>
</dbReference>
<keyword evidence="5" id="KW-1185">Reference proteome</keyword>
<reference evidence="4 5" key="1">
    <citation type="journal article" date="2020" name="IScience">
        <title>Genome Sequencing of the Endangered Kingdonia uniflora (Circaeasteraceae, Ranunculales) Reveals Potential Mechanisms of Evolutionary Specialization.</title>
        <authorList>
            <person name="Sun Y."/>
            <person name="Deng T."/>
            <person name="Zhang A."/>
            <person name="Moore M.J."/>
            <person name="Landis J.B."/>
            <person name="Lin N."/>
            <person name="Zhang H."/>
            <person name="Zhang X."/>
            <person name="Huang J."/>
            <person name="Zhang X."/>
            <person name="Sun H."/>
            <person name="Wang H."/>
        </authorList>
    </citation>
    <scope>NUCLEOTIDE SEQUENCE [LARGE SCALE GENOMIC DNA]</scope>
    <source>
        <strain evidence="4">TB1705</strain>
        <tissue evidence="4">Leaf</tissue>
    </source>
</reference>
<dbReference type="InterPro" id="IPR051132">
    <property type="entry name" value="3-5_Exonuclease_domain"/>
</dbReference>
<dbReference type="Pfam" id="PF01612">
    <property type="entry name" value="DNA_pol_A_exo1"/>
    <property type="match status" value="1"/>
</dbReference>
<dbReference type="AlphaFoldDB" id="A0A7J7MJQ6"/>
<protein>
    <recommendedName>
        <fullName evidence="3">3'-5' exonuclease domain-containing protein</fullName>
    </recommendedName>
</protein>
<evidence type="ECO:0000313" key="4">
    <source>
        <dbReference type="EMBL" id="KAF6155020.1"/>
    </source>
</evidence>
<name>A0A7J7MJQ6_9MAGN</name>
<dbReference type="InterPro" id="IPR012337">
    <property type="entry name" value="RNaseH-like_sf"/>
</dbReference>
<dbReference type="Proteomes" id="UP000541444">
    <property type="component" value="Unassembled WGS sequence"/>
</dbReference>
<dbReference type="InterPro" id="IPR036397">
    <property type="entry name" value="RNaseH_sf"/>
</dbReference>
<sequence length="108" mass="12153">MKDYTFVGVGINADNEKLQKDYNLRVYNVADLRDIAGGIGKFNLSWVNNVGLKGLAEKVLGIILEKPQAVTLSNWDNNWLNDDQVQYATIDAFVSFEIARSFNLHLGF</sequence>
<proteinExistence type="predicted"/>
<accession>A0A7J7MJQ6</accession>
<dbReference type="PANTHER" id="PTHR13620:SF105">
    <property type="entry name" value="OS01G0737700 PROTEIN"/>
    <property type="match status" value="1"/>
</dbReference>
<dbReference type="PANTHER" id="PTHR13620">
    <property type="entry name" value="3-5 EXONUCLEASE"/>
    <property type="match status" value="1"/>
</dbReference>
<comment type="caution">
    <text evidence="4">The sequence shown here is derived from an EMBL/GenBank/DDBJ whole genome shotgun (WGS) entry which is preliminary data.</text>
</comment>
<keyword evidence="2" id="KW-0378">Hydrolase</keyword>
<dbReference type="GO" id="GO:0008408">
    <property type="term" value="F:3'-5' exonuclease activity"/>
    <property type="evidence" value="ECO:0007669"/>
    <property type="project" value="InterPro"/>
</dbReference>
<keyword evidence="1" id="KW-0540">Nuclease</keyword>
<dbReference type="GO" id="GO:0003676">
    <property type="term" value="F:nucleic acid binding"/>
    <property type="evidence" value="ECO:0007669"/>
    <property type="project" value="InterPro"/>
</dbReference>
<dbReference type="OrthoDB" id="1920326at2759"/>
<evidence type="ECO:0000259" key="3">
    <source>
        <dbReference type="Pfam" id="PF01612"/>
    </source>
</evidence>
<dbReference type="GO" id="GO:0005737">
    <property type="term" value="C:cytoplasm"/>
    <property type="evidence" value="ECO:0007669"/>
    <property type="project" value="TreeGrafter"/>
</dbReference>
<dbReference type="EMBL" id="JACGCM010001441">
    <property type="protein sequence ID" value="KAF6155020.1"/>
    <property type="molecule type" value="Genomic_DNA"/>
</dbReference>
<organism evidence="4 5">
    <name type="scientific">Kingdonia uniflora</name>
    <dbReference type="NCBI Taxonomy" id="39325"/>
    <lineage>
        <taxon>Eukaryota</taxon>
        <taxon>Viridiplantae</taxon>
        <taxon>Streptophyta</taxon>
        <taxon>Embryophyta</taxon>
        <taxon>Tracheophyta</taxon>
        <taxon>Spermatophyta</taxon>
        <taxon>Magnoliopsida</taxon>
        <taxon>Ranunculales</taxon>
        <taxon>Circaeasteraceae</taxon>
        <taxon>Kingdonia</taxon>
    </lineage>
</organism>
<evidence type="ECO:0000256" key="1">
    <source>
        <dbReference type="ARBA" id="ARBA00022722"/>
    </source>
</evidence>